<dbReference type="SMART" id="SM00304">
    <property type="entry name" value="HAMP"/>
    <property type="match status" value="12"/>
</dbReference>
<keyword evidence="5" id="KW-0808">Transferase</keyword>
<dbReference type="Gene3D" id="3.30.450.40">
    <property type="match status" value="1"/>
</dbReference>
<evidence type="ECO:0000256" key="8">
    <source>
        <dbReference type="ARBA" id="ARBA00023012"/>
    </source>
</evidence>
<reference evidence="18 19" key="1">
    <citation type="submission" date="2020-04" db="EMBL/GenBank/DDBJ databases">
        <title>Azohydromonas sp. isolated from soil.</title>
        <authorList>
            <person name="Dahal R.H."/>
        </authorList>
    </citation>
    <scope>NUCLEOTIDE SEQUENCE [LARGE SCALE GENOMIC DNA]</scope>
    <source>
        <strain evidence="18 19">G-1-1-14</strain>
    </source>
</reference>
<proteinExistence type="predicted"/>
<dbReference type="Gene3D" id="1.10.287.130">
    <property type="match status" value="1"/>
</dbReference>
<dbReference type="Pfam" id="PF13185">
    <property type="entry name" value="GAF_2"/>
    <property type="match status" value="1"/>
</dbReference>
<dbReference type="CDD" id="cd16922">
    <property type="entry name" value="HATPase_EvgS-ArcB-TorS-like"/>
    <property type="match status" value="1"/>
</dbReference>
<dbReference type="Pfam" id="PF02518">
    <property type="entry name" value="HATPase_c"/>
    <property type="match status" value="1"/>
</dbReference>
<dbReference type="InterPro" id="IPR036097">
    <property type="entry name" value="HisK_dim/P_sf"/>
</dbReference>
<dbReference type="Pfam" id="PF18947">
    <property type="entry name" value="HAMP_2"/>
    <property type="match status" value="3"/>
</dbReference>
<dbReference type="Pfam" id="PF00072">
    <property type="entry name" value="Response_reg"/>
    <property type="match status" value="2"/>
</dbReference>
<feature type="domain" description="HAMP" evidence="17">
    <location>
        <begin position="101"/>
        <end position="158"/>
    </location>
</feature>
<dbReference type="GO" id="GO:0000155">
    <property type="term" value="F:phosphorelay sensor kinase activity"/>
    <property type="evidence" value="ECO:0007669"/>
    <property type="project" value="InterPro"/>
</dbReference>
<feature type="domain" description="HAMP" evidence="17">
    <location>
        <begin position="474"/>
        <end position="526"/>
    </location>
</feature>
<feature type="domain" description="HAMP" evidence="17">
    <location>
        <begin position="934"/>
        <end position="986"/>
    </location>
</feature>
<feature type="domain" description="HAMP" evidence="17">
    <location>
        <begin position="290"/>
        <end position="342"/>
    </location>
</feature>
<dbReference type="SUPFAM" id="SSF55781">
    <property type="entry name" value="GAF domain-like"/>
    <property type="match status" value="1"/>
</dbReference>
<feature type="domain" description="Histidine kinase" evidence="15">
    <location>
        <begin position="1408"/>
        <end position="1642"/>
    </location>
</feature>
<feature type="domain" description="Response regulatory" evidence="16">
    <location>
        <begin position="1983"/>
        <end position="2100"/>
    </location>
</feature>
<evidence type="ECO:0000313" key="19">
    <source>
        <dbReference type="Proteomes" id="UP000574067"/>
    </source>
</evidence>
<dbReference type="Gene3D" id="3.30.565.10">
    <property type="entry name" value="Histidine kinase-like ATPase, C-terminal domain"/>
    <property type="match status" value="1"/>
</dbReference>
<feature type="region of interest" description="Disordered" evidence="14">
    <location>
        <begin position="1646"/>
        <end position="1674"/>
    </location>
</feature>
<dbReference type="GO" id="GO:0016020">
    <property type="term" value="C:membrane"/>
    <property type="evidence" value="ECO:0007669"/>
    <property type="project" value="UniProtKB-SubCell"/>
</dbReference>
<dbReference type="CDD" id="cd06225">
    <property type="entry name" value="HAMP"/>
    <property type="match status" value="11"/>
</dbReference>
<keyword evidence="8" id="KW-0902">Two-component regulatory system</keyword>
<comment type="function">
    <text evidence="10">Member of the two-component regulatory system BvgS/BvgA. Phosphorylates BvgA via a four-step phosphorelay in response to environmental signals.</text>
</comment>
<feature type="modified residue" description="4-aspartylphosphate" evidence="12">
    <location>
        <position position="1769"/>
    </location>
</feature>
<evidence type="ECO:0000313" key="18">
    <source>
        <dbReference type="EMBL" id="NML16064.1"/>
    </source>
</evidence>
<dbReference type="PANTHER" id="PTHR45339">
    <property type="entry name" value="HYBRID SIGNAL TRANSDUCTION HISTIDINE KINASE J"/>
    <property type="match status" value="1"/>
</dbReference>
<feature type="domain" description="Response regulatory" evidence="16">
    <location>
        <begin position="1720"/>
        <end position="1833"/>
    </location>
</feature>
<dbReference type="SMART" id="SM00387">
    <property type="entry name" value="HATPase_c"/>
    <property type="match status" value="1"/>
</dbReference>
<dbReference type="SUPFAM" id="SSF52172">
    <property type="entry name" value="CheY-like"/>
    <property type="match status" value="2"/>
</dbReference>
<dbReference type="PROSITE" id="PS50885">
    <property type="entry name" value="HAMP"/>
    <property type="match status" value="12"/>
</dbReference>
<dbReference type="InterPro" id="IPR029016">
    <property type="entry name" value="GAF-like_dom_sf"/>
</dbReference>
<feature type="domain" description="HAMP" evidence="17">
    <location>
        <begin position="750"/>
        <end position="802"/>
    </location>
</feature>
<dbReference type="Gene3D" id="1.20.120.1530">
    <property type="match status" value="7"/>
</dbReference>
<keyword evidence="4 12" id="KW-0597">Phosphoprotein</keyword>
<dbReference type="PANTHER" id="PTHR45339:SF1">
    <property type="entry name" value="HYBRID SIGNAL TRANSDUCTION HISTIDINE KINASE J"/>
    <property type="match status" value="1"/>
</dbReference>
<evidence type="ECO:0000256" key="2">
    <source>
        <dbReference type="ARBA" id="ARBA00004370"/>
    </source>
</evidence>
<evidence type="ECO:0000259" key="15">
    <source>
        <dbReference type="PROSITE" id="PS50109"/>
    </source>
</evidence>
<comment type="catalytic activity">
    <reaction evidence="1">
        <text>ATP + protein L-histidine = ADP + protein N-phospho-L-histidine.</text>
        <dbReference type="EC" id="2.7.13.3"/>
    </reaction>
</comment>
<keyword evidence="6" id="KW-0732">Signal</keyword>
<dbReference type="EC" id="2.7.13.3" evidence="3"/>
<dbReference type="InterPro" id="IPR003661">
    <property type="entry name" value="HisK_dim/P_dom"/>
</dbReference>
<evidence type="ECO:0000256" key="7">
    <source>
        <dbReference type="ARBA" id="ARBA00022777"/>
    </source>
</evidence>
<gene>
    <name evidence="18" type="ORF">HHL10_13870</name>
</gene>
<evidence type="ECO:0000256" key="5">
    <source>
        <dbReference type="ARBA" id="ARBA00022679"/>
    </source>
</evidence>
<dbReference type="InterPro" id="IPR011006">
    <property type="entry name" value="CheY-like_superfamily"/>
</dbReference>
<dbReference type="PROSITE" id="PS50109">
    <property type="entry name" value="HIS_KIN"/>
    <property type="match status" value="1"/>
</dbReference>
<dbReference type="InterPro" id="IPR036890">
    <property type="entry name" value="HATPase_C_sf"/>
</dbReference>
<feature type="domain" description="HAMP" evidence="17">
    <location>
        <begin position="1026"/>
        <end position="1078"/>
    </location>
</feature>
<feature type="domain" description="HAMP" evidence="17">
    <location>
        <begin position="658"/>
        <end position="710"/>
    </location>
</feature>
<dbReference type="SMART" id="SM00448">
    <property type="entry name" value="REC"/>
    <property type="match status" value="2"/>
</dbReference>
<dbReference type="SMART" id="SM00388">
    <property type="entry name" value="HisKA"/>
    <property type="match status" value="1"/>
</dbReference>
<feature type="domain" description="HAMP" evidence="17">
    <location>
        <begin position="382"/>
        <end position="434"/>
    </location>
</feature>
<evidence type="ECO:0000259" key="17">
    <source>
        <dbReference type="PROSITE" id="PS50885"/>
    </source>
</evidence>
<dbReference type="FunFam" id="1.20.120.1530:FF:000002">
    <property type="entry name" value="Two-component osmosensing histidine kinase"/>
    <property type="match status" value="9"/>
</dbReference>
<accession>A0A848F938</accession>
<evidence type="ECO:0000256" key="12">
    <source>
        <dbReference type="PROSITE-ProRule" id="PRU00169"/>
    </source>
</evidence>
<dbReference type="EMBL" id="JABBFW010000008">
    <property type="protein sequence ID" value="NML16064.1"/>
    <property type="molecule type" value="Genomic_DNA"/>
</dbReference>
<dbReference type="RefSeq" id="WP_169160961.1">
    <property type="nucleotide sequence ID" value="NZ_JABBFW010000008.1"/>
</dbReference>
<dbReference type="Pfam" id="PF00512">
    <property type="entry name" value="HisKA"/>
    <property type="match status" value="1"/>
</dbReference>
<evidence type="ECO:0000256" key="9">
    <source>
        <dbReference type="ARBA" id="ARBA00023026"/>
    </source>
</evidence>
<dbReference type="CDD" id="cd17546">
    <property type="entry name" value="REC_hyHK_CKI1_RcsC-like"/>
    <property type="match status" value="1"/>
</dbReference>
<dbReference type="InterPro" id="IPR003018">
    <property type="entry name" value="GAF"/>
</dbReference>
<evidence type="ECO:0000259" key="16">
    <source>
        <dbReference type="PROSITE" id="PS50110"/>
    </source>
</evidence>
<dbReference type="InterPro" id="IPR004358">
    <property type="entry name" value="Sig_transdc_His_kin-like_C"/>
</dbReference>
<feature type="domain" description="HAMP" evidence="17">
    <location>
        <begin position="198"/>
        <end position="250"/>
    </location>
</feature>
<dbReference type="Gene3D" id="3.40.50.2300">
    <property type="match status" value="2"/>
</dbReference>
<keyword evidence="19" id="KW-1185">Reference proteome</keyword>
<evidence type="ECO:0000256" key="10">
    <source>
        <dbReference type="ARBA" id="ARBA00058004"/>
    </source>
</evidence>
<dbReference type="InterPro" id="IPR003660">
    <property type="entry name" value="HAMP_dom"/>
</dbReference>
<comment type="caution">
    <text evidence="18">The sequence shown here is derived from an EMBL/GenBank/DDBJ whole genome shotgun (WGS) entry which is preliminary data.</text>
</comment>
<dbReference type="InterPro" id="IPR003594">
    <property type="entry name" value="HATPase_dom"/>
</dbReference>
<evidence type="ECO:0000256" key="13">
    <source>
        <dbReference type="SAM" id="Coils"/>
    </source>
</evidence>
<evidence type="ECO:0000256" key="14">
    <source>
        <dbReference type="SAM" id="MobiDB-lite"/>
    </source>
</evidence>
<keyword evidence="13" id="KW-0175">Coiled coil</keyword>
<comment type="subcellular location">
    <subcellularLocation>
        <location evidence="2">Membrane</location>
    </subcellularLocation>
</comment>
<evidence type="ECO:0000256" key="4">
    <source>
        <dbReference type="ARBA" id="ARBA00022553"/>
    </source>
</evidence>
<dbReference type="CDD" id="cd00082">
    <property type="entry name" value="HisKA"/>
    <property type="match status" value="1"/>
</dbReference>
<evidence type="ECO:0000256" key="6">
    <source>
        <dbReference type="ARBA" id="ARBA00022729"/>
    </source>
</evidence>
<evidence type="ECO:0000256" key="1">
    <source>
        <dbReference type="ARBA" id="ARBA00000085"/>
    </source>
</evidence>
<dbReference type="Proteomes" id="UP000574067">
    <property type="component" value="Unassembled WGS sequence"/>
</dbReference>
<dbReference type="SUPFAM" id="SSF55874">
    <property type="entry name" value="ATPase domain of HSP90 chaperone/DNA topoisomerase II/histidine kinase"/>
    <property type="match status" value="1"/>
</dbReference>
<dbReference type="Gene3D" id="6.10.340.10">
    <property type="match status" value="1"/>
</dbReference>
<feature type="coiled-coil region" evidence="13">
    <location>
        <begin position="1339"/>
        <end position="1398"/>
    </location>
</feature>
<feature type="modified residue" description="4-aspartylphosphate" evidence="12">
    <location>
        <position position="2033"/>
    </location>
</feature>
<keyword evidence="9" id="KW-0843">Virulence</keyword>
<dbReference type="SUPFAM" id="SSF47384">
    <property type="entry name" value="Homodimeric domain of signal transducing histidine kinase"/>
    <property type="match status" value="1"/>
</dbReference>
<organism evidence="18 19">
    <name type="scientific">Azohydromonas caseinilytica</name>
    <dbReference type="NCBI Taxonomy" id="2728836"/>
    <lineage>
        <taxon>Bacteria</taxon>
        <taxon>Pseudomonadati</taxon>
        <taxon>Pseudomonadota</taxon>
        <taxon>Betaproteobacteria</taxon>
        <taxon>Burkholderiales</taxon>
        <taxon>Sphaerotilaceae</taxon>
        <taxon>Azohydromonas</taxon>
    </lineage>
</organism>
<sequence>MKIADDPNLLRADELSALLVALTELRDGNAQARLPLDWTGVAGRVADVFNEVVEQNAHMARELARLRQVVGKEGRLRQRANVRASRGFWADSVECINALIDDLVHPTSEVARVIGAVAQGDLSKSMALEVDGRPLEGEFLRAAKTINTMVEQLSDFSAEVTRVAREVGTEGKLGGQATVKGVAGTWKDLTDSVNSMASNLTSQVRNIADVTTAVAQGDLSKKIEVDVKGEFLTLKNTINTMVDQLRSFASEVTRVAREVGTEGILGGQARVEGVSGTWKDLTDSVNSMAGNLTSQVRNIADVTKAVAAGDLSKKITVDVKGEIQELKNTVNTMVDQLRSFAAEVTRVAREVGTEGKLGGQADVQGVAGTWKDLTESVNFMAGNLTSQVRNIADVTKAVAAGDLSKKITVDVKGEILELKNTVNTMVDQLSSFAAEVTRVAREVGTEGRLGGQAEVRGVSGTWKDLTDSVNSMAGNLTSQVRNIADVTKAVAAGDLSKKITVDVKGEILELKATINTMVDQLRSFAAEVTRVAREVGTEGKLGGQADVQGVAGTWKDLTESVNSMAGNLTSQVRNIADVTKAVAAGDLSKKITVDVKGEILELKNTINTMVDQLRSFAAEVTRVAREVGTEGRLGGQADVQGVAGTWKDLTESVNSMAGNLTSQVRNIAEVTKAVAAGDLSKKITVDVKGEILDLKATINTMVDQLSSFAAEVTRVAREVGTEGKLGGQAEVQGVAGTWKDLTESVNFMAGNLTSQVRNIADVTKAVAAGDLSKKITVDVKGEILELKNTVNTMVDQLRSFAAEVTRVAREVGTEGKLGGQADVQGVAGTWKDLTESVNFMAGNLTSQVRNIAEVTTAVAAGDLSKKITVDVKGEILELKNTINTMVDQLRSFAAEVTRVAREVGTEGRLGGQADVQGVAGTWKDLTESVNSMAANLTVQLRDVSKVSAAIAGGDLTQKITVDVRGEILQIKNVINTMVDQLSSFAAEVTRVAREVGTEGRLGGQAQVKGVSGVWKDLTDNVNFMAGNLTSQVRGIAKVVTAVANGDLKQQLTVEAKGEIAALADTINSMTDTLATFADQVTTVAREVGVEGKLGNQAKVPGASGTWKGLTENVNQLAANLTTQVRAIAEVATAVTKGDLTRSITVEAQGEVAALKDTINEMIRNLKDTTQKNTEQDWLKTNLAKFSRMLQGQRDLVTVGQMILSELASVVGAQQAEFYVLSGNSETARLKLLASYASSGQGMHGKEIELGQGLVGQCALDKQKVLLTNVPSVSFRIATGLSETAAMDVLVLPIIFEERVRGVIEMASLQRFNPVHEGFLEQLTESIGIVINTIEANTRTEDLLKQSQSLAHELQQTNQELQEKAKLLAHQNQEVERKNREVEQARQALEEKAEQLALTSKYKSEFLANMSHELRTPLNSLLILSDQLCKNNEGNLTGRQVEYAKTIHSSGNDLLMLINDILDLSKIESGTVAVDLSELRLDELQRSVERGFRHFADSKHLGFGVEIDERAPKAMLTDVKRLQQIIKNLLSNAFKFTHQGHVQLRIGLAPEGWVPENEELRRAGGPVIMFAVSDTGIGIPTEKQQIIFEAFQQADGSTSRKYGGTGLGLAISRELSRLLGGELRLVSTPGEGSTFTLYLPQSFNMPRSQRAAHRPPEAPAPQAVPPKRAAQGPAWDVGPVLPTAVATTTEVSHPMPPGGEPDTFENVADDDRHHVIGGDCVLLIVENDLGFAKVMLESARQAGFKALVCTTGASALAMACEYRPSLVTLDIHLPDMHGWRLFDRLQADARTRHLPICVISTDDARERALEAGAVRFIGKPLRSRDLLDEAMAGLHQLAQRPARRLLAALPEGEARRALAEGLTQGVELLWADDAAALRSQLHDADALVVDATLPGFAPEHVREAMELHPLGLQVPVVLWRGGAGGDGIWQRQHGGFCLRQADSPEELLGQASLALHRNAAEMSEAEARAVEAVAGERRSLRGRKALIVDDDMRNIFALATVLDDHGMEIVSADNGREAIRMVESDPGIDIVLMDIMMPEMDGLTTMQHIRQLPRGRELPMVAVTAKAMKGDRQKCIEAGAWDYLSKPVDPAHLLSVLKGWLCH</sequence>
<dbReference type="SUPFAM" id="SSF58104">
    <property type="entry name" value="Methyl-accepting chemotaxis protein (MCP) signaling domain"/>
    <property type="match status" value="5"/>
</dbReference>
<dbReference type="InterPro" id="IPR001789">
    <property type="entry name" value="Sig_transdc_resp-reg_receiver"/>
</dbReference>
<dbReference type="PROSITE" id="PS50110">
    <property type="entry name" value="RESPONSE_REGULATORY"/>
    <property type="match status" value="2"/>
</dbReference>
<dbReference type="FunFam" id="3.30.565.10:FF:000010">
    <property type="entry name" value="Sensor histidine kinase RcsC"/>
    <property type="match status" value="1"/>
</dbReference>
<dbReference type="PRINTS" id="PR00344">
    <property type="entry name" value="BCTRLSENSOR"/>
</dbReference>
<feature type="domain" description="HAMP" evidence="17">
    <location>
        <begin position="842"/>
        <end position="894"/>
    </location>
</feature>
<name>A0A848F938_9BURK</name>
<dbReference type="InterPro" id="IPR005467">
    <property type="entry name" value="His_kinase_dom"/>
</dbReference>
<protein>
    <recommendedName>
        <fullName evidence="11">Virulence sensor protein BvgS</fullName>
        <ecNumber evidence="3">2.7.13.3</ecNumber>
    </recommendedName>
</protein>
<evidence type="ECO:0000256" key="3">
    <source>
        <dbReference type="ARBA" id="ARBA00012438"/>
    </source>
</evidence>
<evidence type="ECO:0000256" key="11">
    <source>
        <dbReference type="ARBA" id="ARBA00070152"/>
    </source>
</evidence>
<keyword evidence="7" id="KW-0418">Kinase</keyword>
<feature type="domain" description="HAMP" evidence="17">
    <location>
        <begin position="1118"/>
        <end position="1170"/>
    </location>
</feature>
<dbReference type="Pfam" id="PF00672">
    <property type="entry name" value="HAMP"/>
    <property type="match status" value="9"/>
</dbReference>
<feature type="domain" description="HAMP" evidence="17">
    <location>
        <begin position="566"/>
        <end position="618"/>
    </location>
</feature>